<dbReference type="EMBL" id="PPEL01000107">
    <property type="protein sequence ID" value="PNV64372.1"/>
    <property type="molecule type" value="Genomic_DNA"/>
</dbReference>
<protein>
    <submittedName>
        <fullName evidence="1">Uncharacterized protein</fullName>
    </submittedName>
</protein>
<reference evidence="1 2" key="1">
    <citation type="journal article" date="2018" name="Int. J. Syst. Evol. Microbiol.">
        <title>Rubneribacter badeniensis gen. nov., sp. nov. and Enteroscipio rubneri gen. nov., sp. nov., new members of the Eggerthellaceae isolated from human faeces.</title>
        <authorList>
            <person name="Danylec N."/>
            <person name="Gobl A."/>
            <person name="Stoll D.A."/>
            <person name="Hetzer B."/>
            <person name="Kulling S.E."/>
            <person name="Huch M."/>
        </authorList>
    </citation>
    <scope>NUCLEOTIDE SEQUENCE [LARGE SCALE GENOMIC DNA]</scope>
    <source>
        <strain evidence="1 2">ResAG-85</strain>
    </source>
</reference>
<proteinExistence type="predicted"/>
<sequence length="257" mass="27683">MRIDRKTRIVAGTICLIAASLVMGWFAGRYVPGEPAMPTADAREVLAAGSGRATESVIDFEPGTTMELPALLQGRAHELSDAAQDDLPERAIGSFERMGLWERTTPRLDVTATQVRIASVASFGELNPPYYSWDKIPSDGKMVLVTVSIANASDEHYEAWWATLPTFTLWSGLLAADDEMGAGIALDAEAFSLLNPSEGEQDISVDLAPGETQEIVLPFRLVSGALADPSALDDAKASDFALQTSDYAANATYRLWL</sequence>
<keyword evidence="2" id="KW-1185">Reference proteome</keyword>
<gene>
    <name evidence="1" type="ORF">C2L80_12305</name>
</gene>
<dbReference type="Proteomes" id="UP000236488">
    <property type="component" value="Unassembled WGS sequence"/>
</dbReference>
<accession>A0A2K2U277</accession>
<name>A0A2K2U277_9ACTN</name>
<evidence type="ECO:0000313" key="2">
    <source>
        <dbReference type="Proteomes" id="UP000236488"/>
    </source>
</evidence>
<comment type="caution">
    <text evidence="1">The sequence shown here is derived from an EMBL/GenBank/DDBJ whole genome shotgun (WGS) entry which is preliminary data.</text>
</comment>
<dbReference type="AlphaFoldDB" id="A0A2K2U277"/>
<dbReference type="RefSeq" id="WP_087193910.1">
    <property type="nucleotide sequence ID" value="NZ_DBEYRC010000117.1"/>
</dbReference>
<organism evidence="1 2">
    <name type="scientific">Rubneribacter badeniensis</name>
    <dbReference type="NCBI Taxonomy" id="2070688"/>
    <lineage>
        <taxon>Bacteria</taxon>
        <taxon>Bacillati</taxon>
        <taxon>Actinomycetota</taxon>
        <taxon>Coriobacteriia</taxon>
        <taxon>Eggerthellales</taxon>
        <taxon>Eggerthellaceae</taxon>
        <taxon>Rubneribacter</taxon>
    </lineage>
</organism>
<evidence type="ECO:0000313" key="1">
    <source>
        <dbReference type="EMBL" id="PNV64372.1"/>
    </source>
</evidence>